<organism evidence="2 3">
    <name type="scientific">Phytophthora infestans (strain T30-4)</name>
    <name type="common">Potato late blight agent</name>
    <dbReference type="NCBI Taxonomy" id="403677"/>
    <lineage>
        <taxon>Eukaryota</taxon>
        <taxon>Sar</taxon>
        <taxon>Stramenopiles</taxon>
        <taxon>Oomycota</taxon>
        <taxon>Peronosporomycetes</taxon>
        <taxon>Peronosporales</taxon>
        <taxon>Peronosporaceae</taxon>
        <taxon>Phytophthora</taxon>
    </lineage>
</organism>
<dbReference type="VEuPathDB" id="FungiDB:PITG_23126"/>
<evidence type="ECO:0000313" key="2">
    <source>
        <dbReference type="EMBL" id="EEY68644.1"/>
    </source>
</evidence>
<name>D0NYM2_PHYIT</name>
<gene>
    <name evidence="2" type="ORF">PITG_23126</name>
</gene>
<reference evidence="3" key="1">
    <citation type="journal article" date="2009" name="Nature">
        <title>Genome sequence and analysis of the Irish potato famine pathogen Phytophthora infestans.</title>
        <authorList>
            <consortium name="The Broad Institute Genome Sequencing Platform"/>
            <person name="Haas B.J."/>
            <person name="Kamoun S."/>
            <person name="Zody M.C."/>
            <person name="Jiang R.H."/>
            <person name="Handsaker R.E."/>
            <person name="Cano L.M."/>
            <person name="Grabherr M."/>
            <person name="Kodira C.D."/>
            <person name="Raffaele S."/>
            <person name="Torto-Alalibo T."/>
            <person name="Bozkurt T.O."/>
            <person name="Ah-Fong A.M."/>
            <person name="Alvarado L."/>
            <person name="Anderson V.L."/>
            <person name="Armstrong M.R."/>
            <person name="Avrova A."/>
            <person name="Baxter L."/>
            <person name="Beynon J."/>
            <person name="Boevink P.C."/>
            <person name="Bollmann S.R."/>
            <person name="Bos J.I."/>
            <person name="Bulone V."/>
            <person name="Cai G."/>
            <person name="Cakir C."/>
            <person name="Carrington J.C."/>
            <person name="Chawner M."/>
            <person name="Conti L."/>
            <person name="Costanzo S."/>
            <person name="Ewan R."/>
            <person name="Fahlgren N."/>
            <person name="Fischbach M.A."/>
            <person name="Fugelstad J."/>
            <person name="Gilroy E.M."/>
            <person name="Gnerre S."/>
            <person name="Green P.J."/>
            <person name="Grenville-Briggs L.J."/>
            <person name="Griffith J."/>
            <person name="Grunwald N.J."/>
            <person name="Horn K."/>
            <person name="Horner N.R."/>
            <person name="Hu C.H."/>
            <person name="Huitema E."/>
            <person name="Jeong D.H."/>
            <person name="Jones A.M."/>
            <person name="Jones J.D."/>
            <person name="Jones R.W."/>
            <person name="Karlsson E.K."/>
            <person name="Kunjeti S.G."/>
            <person name="Lamour K."/>
            <person name="Liu Z."/>
            <person name="Ma L."/>
            <person name="Maclean D."/>
            <person name="Chibucos M.C."/>
            <person name="McDonald H."/>
            <person name="McWalters J."/>
            <person name="Meijer H.J."/>
            <person name="Morgan W."/>
            <person name="Morris P.F."/>
            <person name="Munro C.A."/>
            <person name="O'Neill K."/>
            <person name="Ospina-Giraldo M."/>
            <person name="Pinzon A."/>
            <person name="Pritchard L."/>
            <person name="Ramsahoye B."/>
            <person name="Ren Q."/>
            <person name="Restrepo S."/>
            <person name="Roy S."/>
            <person name="Sadanandom A."/>
            <person name="Savidor A."/>
            <person name="Schornack S."/>
            <person name="Schwartz D.C."/>
            <person name="Schumann U.D."/>
            <person name="Schwessinger B."/>
            <person name="Seyer L."/>
            <person name="Sharpe T."/>
            <person name="Silvar C."/>
            <person name="Song J."/>
            <person name="Studholme D.J."/>
            <person name="Sykes S."/>
            <person name="Thines M."/>
            <person name="van de Vondervoort P.J."/>
            <person name="Phuntumart V."/>
            <person name="Wawra S."/>
            <person name="Weide R."/>
            <person name="Win J."/>
            <person name="Young C."/>
            <person name="Zhou S."/>
            <person name="Fry W."/>
            <person name="Meyers B.C."/>
            <person name="van West P."/>
            <person name="Ristaino J."/>
            <person name="Govers F."/>
            <person name="Birch P.R."/>
            <person name="Whisson S.C."/>
            <person name="Judelson H.S."/>
            <person name="Nusbaum C."/>
        </authorList>
    </citation>
    <scope>NUCLEOTIDE SEQUENCE [LARGE SCALE GENOMIC DNA]</scope>
    <source>
        <strain evidence="3">T30-4</strain>
    </source>
</reference>
<feature type="region of interest" description="Disordered" evidence="1">
    <location>
        <begin position="1"/>
        <end position="24"/>
    </location>
</feature>
<protein>
    <submittedName>
        <fullName evidence="2">Secreted RxLR effector peptide protein, putative</fullName>
    </submittedName>
</protein>
<evidence type="ECO:0000313" key="3">
    <source>
        <dbReference type="Proteomes" id="UP000006643"/>
    </source>
</evidence>
<dbReference type="Proteomes" id="UP000006643">
    <property type="component" value="Unassembled WGS sequence"/>
</dbReference>
<keyword evidence="3" id="KW-1185">Reference proteome</keyword>
<dbReference type="KEGG" id="pif:PITG_23126"/>
<dbReference type="GeneID" id="9466354"/>
<accession>D0NYM2</accession>
<proteinExistence type="predicted"/>
<sequence length="89" mass="9690">MRIQPPSLCNSPAKAPTPPPPPSFCSPMRLSTLLLMLPLIAHSGAVSNSRTAIQDVDESLAEQNRFLRLNGGMPGDEKERLLNFGSYKN</sequence>
<feature type="compositionally biased region" description="Pro residues" evidence="1">
    <location>
        <begin position="15"/>
        <end position="24"/>
    </location>
</feature>
<dbReference type="RefSeq" id="XP_002997547.1">
    <property type="nucleotide sequence ID" value="XM_002997501.1"/>
</dbReference>
<evidence type="ECO:0000256" key="1">
    <source>
        <dbReference type="SAM" id="MobiDB-lite"/>
    </source>
</evidence>
<dbReference type="EMBL" id="DS028189">
    <property type="protein sequence ID" value="EEY68644.1"/>
    <property type="molecule type" value="Genomic_DNA"/>
</dbReference>
<dbReference type="AlphaFoldDB" id="D0NYM2"/>
<dbReference type="HOGENOM" id="CLU_2459585_0_0_1"/>
<dbReference type="InParanoid" id="D0NYM2"/>